<protein>
    <submittedName>
        <fullName evidence="1">Uncharacterized protein</fullName>
    </submittedName>
</protein>
<proteinExistence type="predicted"/>
<comment type="caution">
    <text evidence="1">The sequence shown here is derived from an EMBL/GenBank/DDBJ whole genome shotgun (WGS) entry which is preliminary data.</text>
</comment>
<gene>
    <name evidence="1" type="ORF">AKJ66_02305</name>
</gene>
<reference evidence="1 2" key="1">
    <citation type="journal article" date="2016" name="Sci. Rep.">
        <title>Metabolic traits of an uncultured archaeal lineage -MSBL1- from brine pools of the Red Sea.</title>
        <authorList>
            <person name="Mwirichia R."/>
            <person name="Alam I."/>
            <person name="Rashid M."/>
            <person name="Vinu M."/>
            <person name="Ba-Alawi W."/>
            <person name="Anthony Kamau A."/>
            <person name="Kamanda Ngugi D."/>
            <person name="Goker M."/>
            <person name="Klenk H.P."/>
            <person name="Bajic V."/>
            <person name="Stingl U."/>
        </authorList>
    </citation>
    <scope>NUCLEOTIDE SEQUENCE [LARGE SCALE GENOMIC DNA]</scope>
    <source>
        <strain evidence="1">SCGC-AAA259E22</strain>
    </source>
</reference>
<dbReference type="EMBL" id="LHXP01000022">
    <property type="protein sequence ID" value="KXA93310.1"/>
    <property type="molecule type" value="Genomic_DNA"/>
</dbReference>
<accession>A0A133UGR5</accession>
<sequence length="174" mass="20510">MPPDIELRGERKEEELGISSRILGRMASYLLEWKEEKKKEVVGVNNYDFYGVAFNEEDYMVEPVCHACLETKSGSFYYRLIPSEENPLILIVCSDCENDEEKKTRFSFQEKTVTEQLKQDPLFRFKPLEMGALEEEKIRESGESLLKSAREMAFDVYPISQEERRKIFERVEKE</sequence>
<dbReference type="Proteomes" id="UP000070657">
    <property type="component" value="Unassembled WGS sequence"/>
</dbReference>
<name>A0A133UGR5_9EURY</name>
<dbReference type="AlphaFoldDB" id="A0A133UGR5"/>
<keyword evidence="2" id="KW-1185">Reference proteome</keyword>
<evidence type="ECO:0000313" key="1">
    <source>
        <dbReference type="EMBL" id="KXA93310.1"/>
    </source>
</evidence>
<organism evidence="1 2">
    <name type="scientific">candidate division MSBL1 archaeon SCGC-AAA259E22</name>
    <dbReference type="NCBI Taxonomy" id="1698265"/>
    <lineage>
        <taxon>Archaea</taxon>
        <taxon>Methanobacteriati</taxon>
        <taxon>Methanobacteriota</taxon>
        <taxon>candidate division MSBL1</taxon>
    </lineage>
</organism>
<evidence type="ECO:0000313" key="2">
    <source>
        <dbReference type="Proteomes" id="UP000070657"/>
    </source>
</evidence>